<protein>
    <submittedName>
        <fullName evidence="2">Cobalt transporter subunit CbtA</fullName>
    </submittedName>
    <submittedName>
        <fullName evidence="3">Putative cobalt transporter subunit (CbtA)</fullName>
    </submittedName>
</protein>
<feature type="transmembrane region" description="Helical" evidence="1">
    <location>
        <begin position="124"/>
        <end position="141"/>
    </location>
</feature>
<organism evidence="3 4">
    <name type="scientific">Limimaricola soesokkakensis</name>
    <dbReference type="NCBI Taxonomy" id="1343159"/>
    <lineage>
        <taxon>Bacteria</taxon>
        <taxon>Pseudomonadati</taxon>
        <taxon>Pseudomonadota</taxon>
        <taxon>Alphaproteobacteria</taxon>
        <taxon>Rhodobacterales</taxon>
        <taxon>Paracoccaceae</taxon>
        <taxon>Limimaricola</taxon>
    </lineage>
</organism>
<dbReference type="EMBL" id="PYGB01000001">
    <property type="protein sequence ID" value="PSK88198.1"/>
    <property type="molecule type" value="Genomic_DNA"/>
</dbReference>
<feature type="transmembrane region" description="Helical" evidence="1">
    <location>
        <begin position="223"/>
        <end position="241"/>
    </location>
</feature>
<dbReference type="Proteomes" id="UP000193495">
    <property type="component" value="Unassembled WGS sequence"/>
</dbReference>
<keyword evidence="1" id="KW-0472">Membrane</keyword>
<name>A0A1X6YR65_9RHOB</name>
<evidence type="ECO:0000313" key="2">
    <source>
        <dbReference type="EMBL" id="PSK88198.1"/>
    </source>
</evidence>
<reference evidence="2 5" key="2">
    <citation type="submission" date="2018-03" db="EMBL/GenBank/DDBJ databases">
        <title>Genomic Encyclopedia of Archaeal and Bacterial Type Strains, Phase II (KMG-II): from individual species to whole genera.</title>
        <authorList>
            <person name="Goeker M."/>
        </authorList>
    </citation>
    <scope>NUCLEOTIDE SEQUENCE [LARGE SCALE GENOMIC DNA]</scope>
    <source>
        <strain evidence="2 5">DSM 29956</strain>
    </source>
</reference>
<feature type="transmembrane region" description="Helical" evidence="1">
    <location>
        <begin position="161"/>
        <end position="178"/>
    </location>
</feature>
<dbReference type="Pfam" id="PF09490">
    <property type="entry name" value="CbtA"/>
    <property type="match status" value="1"/>
</dbReference>
<evidence type="ECO:0000313" key="3">
    <source>
        <dbReference type="EMBL" id="SLN28698.1"/>
    </source>
</evidence>
<reference evidence="3 4" key="1">
    <citation type="submission" date="2017-03" db="EMBL/GenBank/DDBJ databases">
        <authorList>
            <person name="Afonso C.L."/>
            <person name="Miller P.J."/>
            <person name="Scott M.A."/>
            <person name="Spackman E."/>
            <person name="Goraichik I."/>
            <person name="Dimitrov K.M."/>
            <person name="Suarez D.L."/>
            <person name="Swayne D.E."/>
        </authorList>
    </citation>
    <scope>NUCLEOTIDE SEQUENCE [LARGE SCALE GENOMIC DNA]</scope>
    <source>
        <strain evidence="3 4">CECT 8367</strain>
    </source>
</reference>
<dbReference type="NCBIfam" id="TIGR02458">
    <property type="entry name" value="CbtA"/>
    <property type="match status" value="1"/>
</dbReference>
<dbReference type="EMBL" id="FWFY01000002">
    <property type="protein sequence ID" value="SLN28698.1"/>
    <property type="molecule type" value="Genomic_DNA"/>
</dbReference>
<sequence>MTWPMIRATPPAFPATDRTIMLKQIGASALFAGLAAGVFAALLQLWFVVPLLMEAELYESGARAHFTDGHIGSDAGAPPLGDAMGRHLGTLAINIVGWIGFGFVLAAGFALAARRGVEVDARRGLLWGLGGFVALSLAPAFGLPPELPGTFAAEIGERQTWWAFCVIATALGLALMAFGRGPAWLAGGVALIAAPHLIGAPHLDRYFGSAAPELAAMFSARALGVSAAAWAFLGLAAGWIWSREA</sequence>
<dbReference type="InterPro" id="IPR012666">
    <property type="entry name" value="CbtA_put"/>
</dbReference>
<keyword evidence="1" id="KW-1133">Transmembrane helix</keyword>
<proteinExistence type="predicted"/>
<keyword evidence="5" id="KW-1185">Reference proteome</keyword>
<evidence type="ECO:0000313" key="4">
    <source>
        <dbReference type="Proteomes" id="UP000193495"/>
    </source>
</evidence>
<feature type="transmembrane region" description="Helical" evidence="1">
    <location>
        <begin position="28"/>
        <end position="49"/>
    </location>
</feature>
<evidence type="ECO:0000256" key="1">
    <source>
        <dbReference type="SAM" id="Phobius"/>
    </source>
</evidence>
<evidence type="ECO:0000313" key="5">
    <source>
        <dbReference type="Proteomes" id="UP000240624"/>
    </source>
</evidence>
<dbReference type="Proteomes" id="UP000240624">
    <property type="component" value="Unassembled WGS sequence"/>
</dbReference>
<feature type="transmembrane region" description="Helical" evidence="1">
    <location>
        <begin position="91"/>
        <end position="112"/>
    </location>
</feature>
<dbReference type="AlphaFoldDB" id="A0A1X6YR65"/>
<keyword evidence="1" id="KW-0812">Transmembrane</keyword>
<gene>
    <name evidence="2" type="ORF">CLV79_10130</name>
    <name evidence="3" type="ORF">LOS8367_01056</name>
</gene>
<feature type="transmembrane region" description="Helical" evidence="1">
    <location>
        <begin position="183"/>
        <end position="203"/>
    </location>
</feature>
<accession>A0A1X6YR65</accession>